<evidence type="ECO:0000313" key="3">
    <source>
        <dbReference type="EMBL" id="CAF4982429.1"/>
    </source>
</evidence>
<dbReference type="EMBL" id="CAJOBJ010200779">
    <property type="protein sequence ID" value="CAF4982429.1"/>
    <property type="molecule type" value="Genomic_DNA"/>
</dbReference>
<evidence type="ECO:0000313" key="4">
    <source>
        <dbReference type="Proteomes" id="UP000663866"/>
    </source>
</evidence>
<protein>
    <submittedName>
        <fullName evidence="2">Uncharacterized protein</fullName>
    </submittedName>
</protein>
<dbReference type="GO" id="GO:0007015">
    <property type="term" value="P:actin filament organization"/>
    <property type="evidence" value="ECO:0007669"/>
    <property type="project" value="TreeGrafter"/>
</dbReference>
<gene>
    <name evidence="1" type="ORF">BYL167_LOCUS42367</name>
    <name evidence="3" type="ORF">GIL414_LOCUS56126</name>
    <name evidence="2" type="ORF">OVN521_LOCUS49824</name>
</gene>
<reference evidence="2" key="1">
    <citation type="submission" date="2021-02" db="EMBL/GenBank/DDBJ databases">
        <authorList>
            <person name="Nowell W R."/>
        </authorList>
    </citation>
    <scope>NUCLEOTIDE SEQUENCE</scope>
</reference>
<dbReference type="InterPro" id="IPR015505">
    <property type="entry name" value="Coronin"/>
</dbReference>
<dbReference type="Gene3D" id="2.130.10.10">
    <property type="entry name" value="YVTN repeat-like/Quinoprotein amine dehydrogenase"/>
    <property type="match status" value="1"/>
</dbReference>
<dbReference type="SMART" id="SM01167">
    <property type="entry name" value="DUF1900"/>
    <property type="match status" value="1"/>
</dbReference>
<name>A0A821KS56_9BILA</name>
<dbReference type="EMBL" id="CAJOBH010109789">
    <property type="protein sequence ID" value="CAF4655664.1"/>
    <property type="molecule type" value="Genomic_DNA"/>
</dbReference>
<dbReference type="GO" id="GO:0051015">
    <property type="term" value="F:actin filament binding"/>
    <property type="evidence" value="ECO:0007669"/>
    <property type="project" value="TreeGrafter"/>
</dbReference>
<dbReference type="Proteomes" id="UP000663866">
    <property type="component" value="Unassembled WGS sequence"/>
</dbReference>
<dbReference type="AlphaFoldDB" id="A0A821KS56"/>
<dbReference type="InterPro" id="IPR015943">
    <property type="entry name" value="WD40/YVTN_repeat-like_dom_sf"/>
</dbReference>
<dbReference type="PANTHER" id="PTHR10856:SF0">
    <property type="entry name" value="CORONIN"/>
    <property type="match status" value="1"/>
</dbReference>
<dbReference type="Proteomes" id="UP000681720">
    <property type="component" value="Unassembled WGS sequence"/>
</dbReference>
<dbReference type="PANTHER" id="PTHR10856">
    <property type="entry name" value="CORONIN"/>
    <property type="match status" value="1"/>
</dbReference>
<evidence type="ECO:0000313" key="1">
    <source>
        <dbReference type="EMBL" id="CAF4655664.1"/>
    </source>
</evidence>
<dbReference type="EMBL" id="CAJOBG010111288">
    <property type="protein sequence ID" value="CAF4741346.1"/>
    <property type="molecule type" value="Genomic_DNA"/>
</dbReference>
<comment type="caution">
    <text evidence="2">The sequence shown here is derived from an EMBL/GenBank/DDBJ whole genome shotgun (WGS) entry which is preliminary data.</text>
</comment>
<feature type="non-terminal residue" evidence="2">
    <location>
        <position position="1"/>
    </location>
</feature>
<sequence length="59" mass="6694">GDSAIRYFEYTPEAPYIHFLSTYSSSDPQRGIGTMPKRGLNISTCEIARYGEIVFFLLI</sequence>
<proteinExistence type="predicted"/>
<evidence type="ECO:0000313" key="2">
    <source>
        <dbReference type="EMBL" id="CAF4741346.1"/>
    </source>
</evidence>
<organism evidence="2 4">
    <name type="scientific">Rotaria magnacalcarata</name>
    <dbReference type="NCBI Taxonomy" id="392030"/>
    <lineage>
        <taxon>Eukaryota</taxon>
        <taxon>Metazoa</taxon>
        <taxon>Spiralia</taxon>
        <taxon>Gnathifera</taxon>
        <taxon>Rotifera</taxon>
        <taxon>Eurotatoria</taxon>
        <taxon>Bdelloidea</taxon>
        <taxon>Philodinida</taxon>
        <taxon>Philodinidae</taxon>
        <taxon>Rotaria</taxon>
    </lineage>
</organism>
<dbReference type="Proteomes" id="UP000681967">
    <property type="component" value="Unassembled WGS sequence"/>
</dbReference>
<keyword evidence="4" id="KW-1185">Reference proteome</keyword>
<accession>A0A821KS56</accession>